<proteinExistence type="predicted"/>
<feature type="region of interest" description="Disordered" evidence="1">
    <location>
        <begin position="290"/>
        <end position="317"/>
    </location>
</feature>
<evidence type="ECO:0000313" key="3">
    <source>
        <dbReference type="Proteomes" id="UP001447188"/>
    </source>
</evidence>
<sequence>MSHSSIFSSALNRVLLRRPLSLPALQCLNSTLAGNPTANSTPTTDVQKWHRELRKKWIPRRREGIARAVFDAINNPGRENRPRPKDLLRLLHGLGVATAVRESVPGKTDLTHCDPLALTWERKQQLRRKVISRHSAGLNLKGIAERFIYHFYYAGQTGPPKASLPDVQRLHMDRLGAVFSPEVLAYLEAQGYKPEDVMAWVWILTARDGVLAVLRLDTWVKVDAIKIEQEVREQVEKVRGEKLVKDWRKRVEEWREREEKESDPWGWNTAMDFFGLKKQDPEVEVADSDTLIASPTAPSMTSDFDTSPTTSDPDTSPVLAAPRIPSFLLLFILRLPNLPSTTLRILLPYIAATLPLTPFHTGDTKTPLVLLIRLLRHARAVYPSALPHIATLITTHLHPASCPPTLSPRLTATYNRLLSLFSHPVLDRPFKSLPLQQRSQFLLLRKMASLGVPITREGYRALTSVQLAHRKTATEASLARSLASTWPPWPIARDGHAASAAAVLLPLSRAAQVLRQMLEAGYAWQGWETEAAVLAGTDTDASPTIQTRTFYHDRRSSAAASPCALWAVRVRATRTVEEAWCVFLAATEARELAPEVWEEMFAKVLSAAKGRALRDTHRKRLERIQKAWQNADKGAGRLKIGRALQRWDQAQRLLVAREKHVLPGDAKEVAVAPISPSDGVYVDLPVPGVEEMFAMMRRVGGGGSRIEVEPRLVAMLVKAAESVEAGEWVMKEWSKEKWRRMVKGAAPSEYVNTVLVDFRPFKKRHFHANPLILTAYLHLLFSHSDSSTDHSAFAVRLLLGHAPPYPPAWNTVIAGLSTSLSSQHLPRHAKRSRATLVWRLYKAMTKLASADAETLRVLCVTAERSLSLHDDASVFWDGCSPVDQVQRIFSRTLELDPELPPLLLPEPATLHAYVRVLGFTARHDEILNLLRWMCRDEAGVDVDAPMTRRVLVAARVFLEDGKTEEAKQIVDRWIGNENTAWPSEDEVEEYCILGGLR</sequence>
<comment type="caution">
    <text evidence="2">The sequence shown here is derived from an EMBL/GenBank/DDBJ whole genome shotgun (WGS) entry which is preliminary data.</text>
</comment>
<accession>A0ABR3GKB7</accession>
<evidence type="ECO:0000313" key="2">
    <source>
        <dbReference type="EMBL" id="KAL0636303.1"/>
    </source>
</evidence>
<organism evidence="2 3">
    <name type="scientific">Discina gigas</name>
    <dbReference type="NCBI Taxonomy" id="1032678"/>
    <lineage>
        <taxon>Eukaryota</taxon>
        <taxon>Fungi</taxon>
        <taxon>Dikarya</taxon>
        <taxon>Ascomycota</taxon>
        <taxon>Pezizomycotina</taxon>
        <taxon>Pezizomycetes</taxon>
        <taxon>Pezizales</taxon>
        <taxon>Discinaceae</taxon>
        <taxon>Discina</taxon>
    </lineage>
</organism>
<name>A0ABR3GKB7_9PEZI</name>
<dbReference type="Proteomes" id="UP001447188">
    <property type="component" value="Unassembled WGS sequence"/>
</dbReference>
<keyword evidence="3" id="KW-1185">Reference proteome</keyword>
<dbReference type="EMBL" id="JBBBZM010000053">
    <property type="protein sequence ID" value="KAL0636303.1"/>
    <property type="molecule type" value="Genomic_DNA"/>
</dbReference>
<evidence type="ECO:0008006" key="4">
    <source>
        <dbReference type="Google" id="ProtNLM"/>
    </source>
</evidence>
<evidence type="ECO:0000256" key="1">
    <source>
        <dbReference type="SAM" id="MobiDB-lite"/>
    </source>
</evidence>
<feature type="compositionally biased region" description="Low complexity" evidence="1">
    <location>
        <begin position="298"/>
        <end position="317"/>
    </location>
</feature>
<gene>
    <name evidence="2" type="ORF">Q9L58_004760</name>
</gene>
<protein>
    <recommendedName>
        <fullName evidence="4">Pentatricopeptide repeat protein</fullName>
    </recommendedName>
</protein>
<reference evidence="2 3" key="1">
    <citation type="submission" date="2024-02" db="EMBL/GenBank/DDBJ databases">
        <title>Discinaceae phylogenomics.</title>
        <authorList>
            <person name="Dirks A.C."/>
            <person name="James T.Y."/>
        </authorList>
    </citation>
    <scope>NUCLEOTIDE SEQUENCE [LARGE SCALE GENOMIC DNA]</scope>
    <source>
        <strain evidence="2 3">ACD0624</strain>
    </source>
</reference>